<gene>
    <name evidence="1" type="ORF">K8U91_07635</name>
</gene>
<name>A0A921MRI9_9BACT</name>
<comment type="caution">
    <text evidence="1">The sequence shown here is derived from an EMBL/GenBank/DDBJ whole genome shotgun (WGS) entry which is preliminary data.</text>
</comment>
<reference evidence="1" key="2">
    <citation type="submission" date="2021-09" db="EMBL/GenBank/DDBJ databases">
        <authorList>
            <person name="Gilroy R."/>
        </authorList>
    </citation>
    <scope>NUCLEOTIDE SEQUENCE</scope>
    <source>
        <strain evidence="1">CHK121-7720</strain>
    </source>
</reference>
<reference evidence="1" key="1">
    <citation type="journal article" date="2021" name="PeerJ">
        <title>Extensive microbial diversity within the chicken gut microbiome revealed by metagenomics and culture.</title>
        <authorList>
            <person name="Gilroy R."/>
            <person name="Ravi A."/>
            <person name="Getino M."/>
            <person name="Pursley I."/>
            <person name="Horton D.L."/>
            <person name="Alikhan N.F."/>
            <person name="Baker D."/>
            <person name="Gharbi K."/>
            <person name="Hall N."/>
            <person name="Watson M."/>
            <person name="Adriaenssens E.M."/>
            <person name="Foster-Nyarko E."/>
            <person name="Jarju S."/>
            <person name="Secka A."/>
            <person name="Antonio M."/>
            <person name="Oren A."/>
            <person name="Chaudhuri R.R."/>
            <person name="La Ragione R."/>
            <person name="Hildebrand F."/>
            <person name="Pallen M.J."/>
        </authorList>
    </citation>
    <scope>NUCLEOTIDE SEQUENCE</scope>
    <source>
        <strain evidence="1">CHK121-7720</strain>
    </source>
</reference>
<dbReference type="EMBL" id="DYUD01000023">
    <property type="protein sequence ID" value="HJG89323.1"/>
    <property type="molecule type" value="Genomic_DNA"/>
</dbReference>
<protein>
    <submittedName>
        <fullName evidence="1">Uncharacterized protein</fullName>
    </submittedName>
</protein>
<sequence>MDVRIETMLCVWDKAIPYIFIGLVNALTLTTDEQGVRKVMNAFWERDEYNAFFMHGFGKHHLWVYQRKASNPTQCMDNRLLIVEF</sequence>
<dbReference type="AlphaFoldDB" id="A0A921MRI9"/>
<dbReference type="Proteomes" id="UP000757103">
    <property type="component" value="Unassembled WGS sequence"/>
</dbReference>
<accession>A0A921MRI9</accession>
<dbReference type="RefSeq" id="WP_273306381.1">
    <property type="nucleotide sequence ID" value="NZ_CALUJX010000011.1"/>
</dbReference>
<evidence type="ECO:0000313" key="2">
    <source>
        <dbReference type="Proteomes" id="UP000757103"/>
    </source>
</evidence>
<organism evidence="1 2">
    <name type="scientific">Barnesiella viscericola</name>
    <dbReference type="NCBI Taxonomy" id="397865"/>
    <lineage>
        <taxon>Bacteria</taxon>
        <taxon>Pseudomonadati</taxon>
        <taxon>Bacteroidota</taxon>
        <taxon>Bacteroidia</taxon>
        <taxon>Bacteroidales</taxon>
        <taxon>Barnesiellaceae</taxon>
        <taxon>Barnesiella</taxon>
    </lineage>
</organism>
<evidence type="ECO:0000313" key="1">
    <source>
        <dbReference type="EMBL" id="HJG89323.1"/>
    </source>
</evidence>
<proteinExistence type="predicted"/>